<dbReference type="GO" id="GO:0009317">
    <property type="term" value="C:acetyl-CoA carboxylase complex"/>
    <property type="evidence" value="ECO:0007669"/>
    <property type="project" value="UniProtKB-ARBA"/>
</dbReference>
<organism evidence="4 5">
    <name type="scientific">Anaerovibrio slackiae</name>
    <dbReference type="NCBI Taxonomy" id="2652309"/>
    <lineage>
        <taxon>Bacteria</taxon>
        <taxon>Bacillati</taxon>
        <taxon>Bacillota</taxon>
        <taxon>Negativicutes</taxon>
        <taxon>Selenomonadales</taxon>
        <taxon>Selenomonadaceae</taxon>
        <taxon>Anaerovibrio</taxon>
    </lineage>
</organism>
<dbReference type="FunFam" id="3.90.226.10:FF:000017">
    <property type="entry name" value="Propionyl-CoA carboxylase subunit beta 5"/>
    <property type="match status" value="1"/>
</dbReference>
<reference evidence="4 5" key="1">
    <citation type="submission" date="2019-08" db="EMBL/GenBank/DDBJ databases">
        <title>In-depth cultivation of the pig gut microbiome towards novel bacterial diversity and tailored functional studies.</title>
        <authorList>
            <person name="Wylensek D."/>
            <person name="Hitch T.C.A."/>
            <person name="Clavel T."/>
        </authorList>
    </citation>
    <scope>NUCLEOTIDE SEQUENCE [LARGE SCALE GENOMIC DNA]</scope>
    <source>
        <strain evidence="4 5">WCA-693-APC-5D-A</strain>
    </source>
</reference>
<dbReference type="PANTHER" id="PTHR43842:SF2">
    <property type="entry name" value="PROPIONYL-COA CARBOXYLASE BETA CHAIN, MITOCHONDRIAL"/>
    <property type="match status" value="1"/>
</dbReference>
<dbReference type="InterPro" id="IPR029045">
    <property type="entry name" value="ClpP/crotonase-like_dom_sf"/>
</dbReference>
<dbReference type="Gene3D" id="3.90.226.10">
    <property type="entry name" value="2-enoyl-CoA Hydratase, Chain A, domain 1"/>
    <property type="match status" value="2"/>
</dbReference>
<dbReference type="InterPro" id="IPR034733">
    <property type="entry name" value="AcCoA_carboxyl_beta"/>
</dbReference>
<comment type="caution">
    <text evidence="4">The sequence shown here is derived from an EMBL/GenBank/DDBJ whole genome shotgun (WGS) entry which is preliminary data.</text>
</comment>
<dbReference type="GO" id="GO:0016740">
    <property type="term" value="F:transferase activity"/>
    <property type="evidence" value="ECO:0007669"/>
    <property type="project" value="UniProtKB-KW"/>
</dbReference>
<evidence type="ECO:0000259" key="3">
    <source>
        <dbReference type="PROSITE" id="PS50989"/>
    </source>
</evidence>
<feature type="domain" description="CoA carboxyltransferase C-terminal" evidence="3">
    <location>
        <begin position="264"/>
        <end position="493"/>
    </location>
</feature>
<dbReference type="GO" id="GO:0004658">
    <property type="term" value="F:propionyl-CoA carboxylase activity"/>
    <property type="evidence" value="ECO:0007669"/>
    <property type="project" value="UniProtKB-ARBA"/>
</dbReference>
<keyword evidence="5" id="KW-1185">Reference proteome</keyword>
<proteinExistence type="inferred from homology"/>
<dbReference type="InterPro" id="IPR051047">
    <property type="entry name" value="AccD/PCCB"/>
</dbReference>
<dbReference type="AlphaFoldDB" id="A0A6I2UHQ7"/>
<dbReference type="InterPro" id="IPR011763">
    <property type="entry name" value="COA_CT_C"/>
</dbReference>
<dbReference type="GO" id="GO:0015977">
    <property type="term" value="P:carbon fixation"/>
    <property type="evidence" value="ECO:0007669"/>
    <property type="project" value="UniProtKB-ARBA"/>
</dbReference>
<name>A0A6I2UHQ7_9FIRM</name>
<feature type="domain" description="CoA carboxyltransferase N-terminal" evidence="2">
    <location>
        <begin position="4"/>
        <end position="260"/>
    </location>
</feature>
<dbReference type="InterPro" id="IPR011762">
    <property type="entry name" value="COA_CT_N"/>
</dbReference>
<dbReference type="Proteomes" id="UP000433181">
    <property type="component" value="Unassembled WGS sequence"/>
</dbReference>
<dbReference type="Pfam" id="PF01039">
    <property type="entry name" value="Carboxyl_trans"/>
    <property type="match status" value="1"/>
</dbReference>
<dbReference type="GeneID" id="96778474"/>
<accession>A0A6I2UHQ7</accession>
<dbReference type="PROSITE" id="PS50989">
    <property type="entry name" value="COA_CT_CTER"/>
    <property type="match status" value="1"/>
</dbReference>
<dbReference type="SUPFAM" id="SSF52096">
    <property type="entry name" value="ClpP/crotonase"/>
    <property type="match status" value="2"/>
</dbReference>
<keyword evidence="4" id="KW-0808">Transferase</keyword>
<dbReference type="RefSeq" id="WP_154406710.1">
    <property type="nucleotide sequence ID" value="NZ_JAQXJM010000031.1"/>
</dbReference>
<dbReference type="EMBL" id="VUNR01000009">
    <property type="protein sequence ID" value="MSU08542.1"/>
    <property type="molecule type" value="Genomic_DNA"/>
</dbReference>
<dbReference type="PROSITE" id="PS50980">
    <property type="entry name" value="COA_CT_NTER"/>
    <property type="match status" value="1"/>
</dbReference>
<sequence length="511" mass="55636">MATVQEKIELMKEKKAHIEMGGGEKRIAKQHEKGKMTARERIAKLFDEGSFVELDAFVKHRCTNFGQEKKDLPAEGVVTGYGTVDGRLVYAFAQDFTVEGGSLGEMHAKKIWKVQDLAMKMGAPIVGINDSGGARIQEAVDALSGYAGIFYRNTAASGVIPQISVIMGPCAGGAVYSPAITDFIYMVDKSSQMFITGPAVIKSVTYEEVTAEALGGAMTHNTKSGVAHFVAANEDDCIQQIRYLLSFLPSNNMEETPIVATNDDPDRMEEALNTIIPDNPNAPYDMKEIIRMLVDDGQFYEVHQHFATNIICCFARFDGRTVGIIANQPKVMGGCLDIDASDKSARFIRFCDAYNIPLVNLVDVPGFLPGVGQEHGGIIRHGAKMLYAYSEATVPKVTVITRKAYGGSYIAMCCRELGADQVMAWPTSEIAVMGPAGAANIIFKRDEPEQKAKNTQAYVDEFATPYKAAERGYADMVIEPAETRPLIITALNACASKREAMPAKKHGNIPL</sequence>
<evidence type="ECO:0000259" key="2">
    <source>
        <dbReference type="PROSITE" id="PS50980"/>
    </source>
</evidence>
<protein>
    <submittedName>
        <fullName evidence="4">Methylmalonyl-CoA carboxyltransferase</fullName>
    </submittedName>
</protein>
<dbReference type="FunFam" id="3.90.226.10:FF:000016">
    <property type="entry name" value="Propionyl-CoA carboxylase, beta subunit"/>
    <property type="match status" value="1"/>
</dbReference>
<dbReference type="GO" id="GO:0003989">
    <property type="term" value="F:acetyl-CoA carboxylase activity"/>
    <property type="evidence" value="ECO:0007669"/>
    <property type="project" value="UniProtKB-ARBA"/>
</dbReference>
<evidence type="ECO:0000313" key="5">
    <source>
        <dbReference type="Proteomes" id="UP000433181"/>
    </source>
</evidence>
<evidence type="ECO:0000256" key="1">
    <source>
        <dbReference type="ARBA" id="ARBA00006102"/>
    </source>
</evidence>
<evidence type="ECO:0000313" key="4">
    <source>
        <dbReference type="EMBL" id="MSU08542.1"/>
    </source>
</evidence>
<comment type="similarity">
    <text evidence="1">Belongs to the AccD/PCCB family.</text>
</comment>
<gene>
    <name evidence="4" type="ORF">FYJ84_06045</name>
</gene>
<dbReference type="PANTHER" id="PTHR43842">
    <property type="entry name" value="PROPIONYL-COA CARBOXYLASE BETA CHAIN"/>
    <property type="match status" value="1"/>
</dbReference>